<dbReference type="OrthoDB" id="7428772at2"/>
<evidence type="ECO:0000259" key="2">
    <source>
        <dbReference type="PROSITE" id="PS50943"/>
    </source>
</evidence>
<organism evidence="3 4">
    <name type="scientific">Arthrobacter livingstonensis</name>
    <dbReference type="NCBI Taxonomy" id="670078"/>
    <lineage>
        <taxon>Bacteria</taxon>
        <taxon>Bacillati</taxon>
        <taxon>Actinomycetota</taxon>
        <taxon>Actinomycetes</taxon>
        <taxon>Micrococcales</taxon>
        <taxon>Micrococcaceae</taxon>
        <taxon>Arthrobacter</taxon>
    </lineage>
</organism>
<dbReference type="RefSeq" id="WP_110500597.1">
    <property type="nucleotide sequence ID" value="NZ_QJVD01000007.1"/>
</dbReference>
<accession>A0A2V5L8E6</accession>
<reference evidence="3 4" key="1">
    <citation type="submission" date="2018-05" db="EMBL/GenBank/DDBJ databases">
        <title>Genetic diversity of glacier-inhabiting Cryobacterium bacteria in China and description of Cryobacterium mengkeensis sp. nov. and Arthrobacter glacialis sp. nov.</title>
        <authorList>
            <person name="Liu Q."/>
            <person name="Xin Y.-H."/>
        </authorList>
    </citation>
    <scope>NUCLEOTIDE SEQUENCE [LARGE SCALE GENOMIC DNA]</scope>
    <source>
        <strain evidence="3 4">LI2</strain>
    </source>
</reference>
<dbReference type="SUPFAM" id="SSF47413">
    <property type="entry name" value="lambda repressor-like DNA-binding domains"/>
    <property type="match status" value="1"/>
</dbReference>
<gene>
    <name evidence="3" type="ORF">CVV68_08660</name>
</gene>
<protein>
    <submittedName>
        <fullName evidence="3">Transcriptional regulator</fullName>
    </submittedName>
</protein>
<name>A0A2V5L8E6_9MICC</name>
<dbReference type="PROSITE" id="PS50943">
    <property type="entry name" value="HTH_CROC1"/>
    <property type="match status" value="1"/>
</dbReference>
<evidence type="ECO:0000313" key="4">
    <source>
        <dbReference type="Proteomes" id="UP000247832"/>
    </source>
</evidence>
<comment type="caution">
    <text evidence="3">The sequence shown here is derived from an EMBL/GenBank/DDBJ whole genome shotgun (WGS) entry which is preliminary data.</text>
</comment>
<evidence type="ECO:0000256" key="1">
    <source>
        <dbReference type="ARBA" id="ARBA00023125"/>
    </source>
</evidence>
<dbReference type="Proteomes" id="UP000247832">
    <property type="component" value="Unassembled WGS sequence"/>
</dbReference>
<feature type="domain" description="HTH cro/C1-type" evidence="2">
    <location>
        <begin position="5"/>
        <end position="59"/>
    </location>
</feature>
<keyword evidence="1" id="KW-0238">DNA-binding</keyword>
<keyword evidence="4" id="KW-1185">Reference proteome</keyword>
<evidence type="ECO:0000313" key="3">
    <source>
        <dbReference type="EMBL" id="PYI67921.1"/>
    </source>
</evidence>
<dbReference type="GO" id="GO:0003677">
    <property type="term" value="F:DNA binding"/>
    <property type="evidence" value="ECO:0007669"/>
    <property type="project" value="UniProtKB-KW"/>
</dbReference>
<dbReference type="SMART" id="SM00530">
    <property type="entry name" value="HTH_XRE"/>
    <property type="match status" value="1"/>
</dbReference>
<dbReference type="AlphaFoldDB" id="A0A2V5L8E6"/>
<dbReference type="Pfam" id="PF01381">
    <property type="entry name" value="HTH_3"/>
    <property type="match status" value="1"/>
</dbReference>
<dbReference type="InterPro" id="IPR010982">
    <property type="entry name" value="Lambda_DNA-bd_dom_sf"/>
</dbReference>
<dbReference type="Gene3D" id="1.10.260.40">
    <property type="entry name" value="lambda repressor-like DNA-binding domains"/>
    <property type="match status" value="1"/>
</dbReference>
<dbReference type="EMBL" id="QJVD01000007">
    <property type="protein sequence ID" value="PYI67921.1"/>
    <property type="molecule type" value="Genomic_DNA"/>
</dbReference>
<dbReference type="InterPro" id="IPR001387">
    <property type="entry name" value="Cro/C1-type_HTH"/>
</dbReference>
<dbReference type="CDD" id="cd00093">
    <property type="entry name" value="HTH_XRE"/>
    <property type="match status" value="1"/>
</dbReference>
<proteinExistence type="predicted"/>
<dbReference type="PANTHER" id="PTHR46558">
    <property type="entry name" value="TRACRIPTIONAL REGULATORY PROTEIN-RELATED-RELATED"/>
    <property type="match status" value="1"/>
</dbReference>
<sequence>MKNRVRECREELRLTQQELAFELGVSRQTIISIERGKYDPSLGLAFKLSEVLGQHIEQLFHPGGDQQL</sequence>
<dbReference type="PANTHER" id="PTHR46558:SF4">
    <property type="entry name" value="DNA-BIDING PHAGE PROTEIN"/>
    <property type="match status" value="1"/>
</dbReference>